<keyword evidence="1" id="KW-1133">Transmembrane helix</keyword>
<accession>A0A6I4VQU5</accession>
<organism evidence="2 3">
    <name type="scientific">Shimazuella alba</name>
    <dbReference type="NCBI Taxonomy" id="2690964"/>
    <lineage>
        <taxon>Bacteria</taxon>
        <taxon>Bacillati</taxon>
        <taxon>Bacillota</taxon>
        <taxon>Bacilli</taxon>
        <taxon>Bacillales</taxon>
        <taxon>Thermoactinomycetaceae</taxon>
        <taxon>Shimazuella</taxon>
    </lineage>
</organism>
<dbReference type="RefSeq" id="WP_160799645.1">
    <property type="nucleotide sequence ID" value="NZ_WUUL01000001.1"/>
</dbReference>
<keyword evidence="3" id="KW-1185">Reference proteome</keyword>
<dbReference type="AlphaFoldDB" id="A0A6I4VQU5"/>
<dbReference type="Proteomes" id="UP000430692">
    <property type="component" value="Unassembled WGS sequence"/>
</dbReference>
<dbReference type="InterPro" id="IPR025291">
    <property type="entry name" value="DUF4153"/>
</dbReference>
<name>A0A6I4VQU5_9BACL</name>
<keyword evidence="1" id="KW-0472">Membrane</keyword>
<feature type="transmembrane region" description="Helical" evidence="1">
    <location>
        <begin position="87"/>
        <end position="105"/>
    </location>
</feature>
<gene>
    <name evidence="2" type="ORF">GSM42_02540</name>
</gene>
<feature type="transmembrane region" description="Helical" evidence="1">
    <location>
        <begin position="322"/>
        <end position="346"/>
    </location>
</feature>
<proteinExistence type="predicted"/>
<comment type="caution">
    <text evidence="2">The sequence shown here is derived from an EMBL/GenBank/DDBJ whole genome shotgun (WGS) entry which is preliminary data.</text>
</comment>
<keyword evidence="1" id="KW-0812">Transmembrane</keyword>
<feature type="transmembrane region" description="Helical" evidence="1">
    <location>
        <begin position="155"/>
        <end position="177"/>
    </location>
</feature>
<feature type="transmembrane region" description="Helical" evidence="1">
    <location>
        <begin position="358"/>
        <end position="380"/>
    </location>
</feature>
<evidence type="ECO:0000313" key="3">
    <source>
        <dbReference type="Proteomes" id="UP000430692"/>
    </source>
</evidence>
<feature type="transmembrane region" description="Helical" evidence="1">
    <location>
        <begin position="203"/>
        <end position="224"/>
    </location>
</feature>
<feature type="transmembrane region" description="Helical" evidence="1">
    <location>
        <begin position="36"/>
        <end position="53"/>
    </location>
</feature>
<feature type="transmembrane region" description="Helical" evidence="1">
    <location>
        <begin position="392"/>
        <end position="409"/>
    </location>
</feature>
<feature type="transmembrane region" description="Helical" evidence="1">
    <location>
        <begin position="12"/>
        <end position="30"/>
    </location>
</feature>
<feature type="transmembrane region" description="Helical" evidence="1">
    <location>
        <begin position="293"/>
        <end position="315"/>
    </location>
</feature>
<protein>
    <submittedName>
        <fullName evidence="2">DUF4173 domain-containing protein</fullName>
    </submittedName>
</protein>
<dbReference type="Pfam" id="PF13687">
    <property type="entry name" value="DUF4153"/>
    <property type="match status" value="1"/>
</dbReference>
<feature type="transmembrane region" description="Helical" evidence="1">
    <location>
        <begin position="245"/>
        <end position="273"/>
    </location>
</feature>
<feature type="transmembrane region" description="Helical" evidence="1">
    <location>
        <begin position="65"/>
        <end position="81"/>
    </location>
</feature>
<dbReference type="EMBL" id="WUUL01000001">
    <property type="protein sequence ID" value="MXQ52645.1"/>
    <property type="molecule type" value="Genomic_DNA"/>
</dbReference>
<evidence type="ECO:0000313" key="2">
    <source>
        <dbReference type="EMBL" id="MXQ52645.1"/>
    </source>
</evidence>
<reference evidence="2 3" key="1">
    <citation type="submission" date="2019-12" db="EMBL/GenBank/DDBJ databases">
        <title>Whole-genome analyses of novel actinobacteria.</title>
        <authorList>
            <person name="Sahin N."/>
            <person name="Saygin H."/>
        </authorList>
    </citation>
    <scope>NUCLEOTIDE SEQUENCE [LARGE SCALE GENOMIC DNA]</scope>
    <source>
        <strain evidence="2 3">KC615</strain>
    </source>
</reference>
<evidence type="ECO:0000256" key="1">
    <source>
        <dbReference type="SAM" id="Phobius"/>
    </source>
</evidence>
<sequence length="511" mass="59521">MAEPTNLTKQNVILLLGSFILGVIFDYLFFDKTAGISFPIFWILFQAFFYIIFRDKLIFEKNFEWFLTIPIFLLTLTFFLFSSDVFMHLNVLVIGILFIFQSILLTKNNKNPWYKVSFIGEAFIKTIESLANLLVPFKLIGNLVRSKSTKSAYGVVGKVFIGVLFSLPLIGIIIGLLSSADSIFNHWVNEIPNFLWRIDLGDWPTHLFLVCIVFFVIVMYFWALKHPLKAETVTIEIEKKKPIHIDGIITLTILSLINIVYVLFTAIQVSYLFGEAKNLLPKGVTYAQYATEGFHQLVTVTVLNIFIVIFVIYLVQKIQPVIYRIVQILLSVLTVCTSFILLSAFLKLSLYEEVYGYTYTRILVHAFMVLLSLLFIVALIKTWKNDISLLKYYGIIFLVWYITLNYINIDRIIAKQNVERYHQKKEGAFVQPPKQEYDRYGETKYIDLYYLDQLSYDIVPYLLELRKEPSLRPAIDKQLRQIKAGLTIEKENWQSFNLSRYRAIQLLKELN</sequence>